<evidence type="ECO:0000313" key="2">
    <source>
        <dbReference type="Proteomes" id="UP000177165"/>
    </source>
</evidence>
<reference evidence="1 2" key="1">
    <citation type="journal article" date="2016" name="Nat. Commun.">
        <title>Thousands of microbial genomes shed light on interconnected biogeochemical processes in an aquifer system.</title>
        <authorList>
            <person name="Anantharaman K."/>
            <person name="Brown C.T."/>
            <person name="Hug L.A."/>
            <person name="Sharon I."/>
            <person name="Castelle C.J."/>
            <person name="Probst A.J."/>
            <person name="Thomas B.C."/>
            <person name="Singh A."/>
            <person name="Wilkins M.J."/>
            <person name="Karaoz U."/>
            <person name="Brodie E.L."/>
            <person name="Williams K.H."/>
            <person name="Hubbard S.S."/>
            <person name="Banfield J.F."/>
        </authorList>
    </citation>
    <scope>NUCLEOTIDE SEQUENCE [LARGE SCALE GENOMIC DNA]</scope>
</reference>
<name>A0A1G2ANZ6_9BACT</name>
<accession>A0A1G2ANZ6</accession>
<organism evidence="1 2">
    <name type="scientific">Candidatus Kerfeldbacteria bacterium RIFCSPHIGHO2_02_FULL_42_14</name>
    <dbReference type="NCBI Taxonomy" id="1798540"/>
    <lineage>
        <taxon>Bacteria</taxon>
        <taxon>Candidatus Kerfeldiibacteriota</taxon>
    </lineage>
</organism>
<gene>
    <name evidence="1" type="ORF">A3B74_04685</name>
</gene>
<dbReference type="Proteomes" id="UP000177165">
    <property type="component" value="Unassembled WGS sequence"/>
</dbReference>
<protein>
    <submittedName>
        <fullName evidence="1">Uncharacterized protein</fullName>
    </submittedName>
</protein>
<comment type="caution">
    <text evidence="1">The sequence shown here is derived from an EMBL/GenBank/DDBJ whole genome shotgun (WGS) entry which is preliminary data.</text>
</comment>
<dbReference type="AlphaFoldDB" id="A0A1G2ANZ6"/>
<evidence type="ECO:0000313" key="1">
    <source>
        <dbReference type="EMBL" id="OGY78644.1"/>
    </source>
</evidence>
<dbReference type="EMBL" id="MHKB01000013">
    <property type="protein sequence ID" value="OGY78644.1"/>
    <property type="molecule type" value="Genomic_DNA"/>
</dbReference>
<proteinExistence type="predicted"/>
<sequence>MQVVISGSASLQEEIQKYIRYWNSQKDHTVLDYPKVIPRESFEASYVLAHKNFMNNITVTDILFIANAKKKGVNSYIGAETFAELAFGVTQKILYGKKLRIILAHYPSRSVACYDEIVLWLKLGWIDGVLKGK</sequence>